<dbReference type="PROSITE" id="PS50102">
    <property type="entry name" value="RRM"/>
    <property type="match status" value="3"/>
</dbReference>
<comment type="function">
    <text evidence="7">Binds the poly(A) tail of mRNA.</text>
</comment>
<dbReference type="Gene3D" id="3.30.70.330">
    <property type="match status" value="3"/>
</dbReference>
<dbReference type="InterPro" id="IPR006515">
    <property type="entry name" value="PABP_1234"/>
</dbReference>
<dbReference type="AlphaFoldDB" id="A0A7L0U766"/>
<dbReference type="InterPro" id="IPR000504">
    <property type="entry name" value="RRM_dom"/>
</dbReference>
<dbReference type="SUPFAM" id="SSF63570">
    <property type="entry name" value="PABC (PABP) domain"/>
    <property type="match status" value="1"/>
</dbReference>
<feature type="non-terminal residue" evidence="10">
    <location>
        <position position="1"/>
    </location>
</feature>
<dbReference type="Gene3D" id="1.10.1900.10">
    <property type="entry name" value="c-terminal domain of poly(a) binding protein"/>
    <property type="match status" value="1"/>
</dbReference>
<keyword evidence="4" id="KW-0677">Repeat</keyword>
<evidence type="ECO:0000256" key="2">
    <source>
        <dbReference type="ARBA" id="ARBA00008557"/>
    </source>
</evidence>
<dbReference type="Proteomes" id="UP000568556">
    <property type="component" value="Unassembled WGS sequence"/>
</dbReference>
<feature type="domain" description="PABC" evidence="9">
    <location>
        <begin position="472"/>
        <end position="549"/>
    </location>
</feature>
<dbReference type="FunFam" id="1.10.1900.10:FF:000001">
    <property type="entry name" value="Polyadenylate-binding protein"/>
    <property type="match status" value="1"/>
</dbReference>
<dbReference type="InterPro" id="IPR002004">
    <property type="entry name" value="PABP_HYD_C"/>
</dbReference>
<dbReference type="SMART" id="SM00361">
    <property type="entry name" value="RRM_1"/>
    <property type="match status" value="3"/>
</dbReference>
<feature type="non-terminal residue" evidence="10">
    <location>
        <position position="566"/>
    </location>
</feature>
<dbReference type="SMART" id="SM00517">
    <property type="entry name" value="PolyA"/>
    <property type="match status" value="1"/>
</dbReference>
<feature type="domain" description="RRM" evidence="8">
    <location>
        <begin position="35"/>
        <end position="111"/>
    </location>
</feature>
<dbReference type="InterPro" id="IPR036053">
    <property type="entry name" value="PABP-dom"/>
</dbReference>
<evidence type="ECO:0000313" key="10">
    <source>
        <dbReference type="EMBL" id="NXL62599.1"/>
    </source>
</evidence>
<dbReference type="SUPFAM" id="SSF54928">
    <property type="entry name" value="RNA-binding domain, RBD"/>
    <property type="match status" value="3"/>
</dbReference>
<organism evidence="10 11">
    <name type="scientific">Chordeiles acutipennis</name>
    <name type="common">Lesser nighthawk</name>
    <name type="synonym">Caprimulgus acutipennis</name>
    <dbReference type="NCBI Taxonomy" id="118183"/>
    <lineage>
        <taxon>Eukaryota</taxon>
        <taxon>Metazoa</taxon>
        <taxon>Chordata</taxon>
        <taxon>Craniata</taxon>
        <taxon>Vertebrata</taxon>
        <taxon>Euteleostomi</taxon>
        <taxon>Archelosauria</taxon>
        <taxon>Archosauria</taxon>
        <taxon>Dinosauria</taxon>
        <taxon>Saurischia</taxon>
        <taxon>Theropoda</taxon>
        <taxon>Coelurosauria</taxon>
        <taxon>Aves</taxon>
        <taxon>Neognathae</taxon>
        <taxon>Neoaves</taxon>
        <taxon>Strisores</taxon>
        <taxon>Caprimulgiformes</taxon>
        <taxon>Caprimulgidae</taxon>
        <taxon>Chordeilinae</taxon>
        <taxon>Chordeiles</taxon>
    </lineage>
</organism>
<comment type="similarity">
    <text evidence="2 7">Belongs to the polyadenylate-binding protein type-1 family.</text>
</comment>
<proteinExistence type="inferred from homology"/>
<name>A0A7L0U766_CHOAC</name>
<protein>
    <recommendedName>
        <fullName evidence="7">Polyadenylate-binding protein</fullName>
        <shortName evidence="7">PABP</shortName>
    </recommendedName>
</protein>
<keyword evidence="3 7" id="KW-0963">Cytoplasm</keyword>
<dbReference type="OrthoDB" id="19742at2759"/>
<sequence length="566" mass="62717">AERALDTMNFDVIKGKPVRIMWSQRDPSLRKSGVGNIFIKNLDKSIDNKALYDTFSAFGNILSCKVVCDENGSKGYGFVHFETQEAAERAIEKMNGMLLNDRKVFVGRFKSRKEREAELGARAKEFTNVYIKNFGEDMDDERLKELFGKFGPALSVKVMTDESGKSKGFGFVSFERHEDAQKLVALMCQLTVAVGTWHQEKNSAQNKSGQQTKLLFKRHFGDLSVLQVYKQEIRKNPRLRKEFSPFGTITSAKVMMEGGRSKGFGFVCFSSPEEATKAVTEMNGRIVATKPLYVALAQRKEERQAHLTNQYMQRMASVRAVPNPVINPYQPAPPSGYFMAAIPQTQNRAAYYPTNQLAQLARPSPRWTAQGARPHPFQNMPGAIRPAAPRPPFSTMRPASSQVPRVMSTQRVANTSTQTMGPRPAAAATAATPAVRTVPQYKYAAGVRNPQQHLNTQPQVAMQQPAVHVQGQEPLTASMLASAPPQEQKQMLGERLFPLIQSMHPTLAGKITGMLLEIDNSELLHMLESPESLRSKVDEAVAVLQAHQAKEAAQKAVNNPTGVPSV</sequence>
<dbReference type="InterPro" id="IPR045305">
    <property type="entry name" value="RRM2_I_PABPs"/>
</dbReference>
<dbReference type="Pfam" id="PF00076">
    <property type="entry name" value="RRM_1"/>
    <property type="match status" value="3"/>
</dbReference>
<evidence type="ECO:0000256" key="4">
    <source>
        <dbReference type="ARBA" id="ARBA00022737"/>
    </source>
</evidence>
<dbReference type="InterPro" id="IPR003954">
    <property type="entry name" value="RRM_euk-type"/>
</dbReference>
<evidence type="ECO:0000313" key="11">
    <source>
        <dbReference type="Proteomes" id="UP000568556"/>
    </source>
</evidence>
<dbReference type="GO" id="GO:0005737">
    <property type="term" value="C:cytoplasm"/>
    <property type="evidence" value="ECO:0007669"/>
    <property type="project" value="UniProtKB-SubCell"/>
</dbReference>
<evidence type="ECO:0000256" key="1">
    <source>
        <dbReference type="ARBA" id="ARBA00004496"/>
    </source>
</evidence>
<dbReference type="InterPro" id="IPR012677">
    <property type="entry name" value="Nucleotide-bd_a/b_plait_sf"/>
</dbReference>
<comment type="subcellular location">
    <subcellularLocation>
        <location evidence="1 7">Cytoplasm</location>
    </subcellularLocation>
</comment>
<dbReference type="CDD" id="cd12380">
    <property type="entry name" value="RRM3_I_PABPs"/>
    <property type="match status" value="1"/>
</dbReference>
<accession>A0A7L0U766</accession>
<dbReference type="EMBL" id="VXAQ01000574">
    <property type="protein sequence ID" value="NXL62599.1"/>
    <property type="molecule type" value="Genomic_DNA"/>
</dbReference>
<reference evidence="10 11" key="1">
    <citation type="submission" date="2019-09" db="EMBL/GenBank/DDBJ databases">
        <title>Bird 10,000 Genomes (B10K) Project - Family phase.</title>
        <authorList>
            <person name="Zhang G."/>
        </authorList>
    </citation>
    <scope>NUCLEOTIDE SEQUENCE [LARGE SCALE GENOMIC DNA]</scope>
    <source>
        <strain evidence="10">B10K-DU-008-62</strain>
        <tissue evidence="10">Mixed tissue sample</tissue>
    </source>
</reference>
<evidence type="ECO:0000259" key="8">
    <source>
        <dbReference type="PROSITE" id="PS50102"/>
    </source>
</evidence>
<dbReference type="SMART" id="SM00360">
    <property type="entry name" value="RRM"/>
    <property type="match status" value="3"/>
</dbReference>
<evidence type="ECO:0000256" key="7">
    <source>
        <dbReference type="RuleBase" id="RU362004"/>
    </source>
</evidence>
<dbReference type="FunFam" id="3.30.70.330:FF:000003">
    <property type="entry name" value="Polyadenylate-binding protein"/>
    <property type="match status" value="1"/>
</dbReference>
<evidence type="ECO:0000256" key="3">
    <source>
        <dbReference type="ARBA" id="ARBA00022490"/>
    </source>
</evidence>
<comment type="caution">
    <text evidence="10">The sequence shown here is derived from an EMBL/GenBank/DDBJ whole genome shotgun (WGS) entry which is preliminary data.</text>
</comment>
<dbReference type="CDD" id="cd12381">
    <property type="entry name" value="RRM4_I_PABPs"/>
    <property type="match status" value="1"/>
</dbReference>
<dbReference type="PROSITE" id="PS51309">
    <property type="entry name" value="PABC"/>
    <property type="match status" value="1"/>
</dbReference>
<feature type="domain" description="RRM" evidence="8">
    <location>
        <begin position="127"/>
        <end position="219"/>
    </location>
</feature>
<dbReference type="GO" id="GO:0003723">
    <property type="term" value="F:RNA binding"/>
    <property type="evidence" value="ECO:0007669"/>
    <property type="project" value="UniProtKB-UniRule"/>
</dbReference>
<dbReference type="NCBIfam" id="TIGR01628">
    <property type="entry name" value="PABP-1234"/>
    <property type="match status" value="1"/>
</dbReference>
<evidence type="ECO:0000256" key="5">
    <source>
        <dbReference type="ARBA" id="ARBA00022884"/>
    </source>
</evidence>
<dbReference type="CDD" id="cd12379">
    <property type="entry name" value="RRM2_I_PABPs"/>
    <property type="match status" value="1"/>
</dbReference>
<evidence type="ECO:0000256" key="6">
    <source>
        <dbReference type="PROSITE-ProRule" id="PRU00176"/>
    </source>
</evidence>
<dbReference type="InterPro" id="IPR035979">
    <property type="entry name" value="RBD_domain_sf"/>
</dbReference>
<keyword evidence="5 6" id="KW-0694">RNA-binding</keyword>
<feature type="domain" description="RRM" evidence="8">
    <location>
        <begin position="226"/>
        <end position="299"/>
    </location>
</feature>
<dbReference type="PANTHER" id="PTHR24012">
    <property type="entry name" value="RNA BINDING PROTEIN"/>
    <property type="match status" value="1"/>
</dbReference>
<evidence type="ECO:0000259" key="9">
    <source>
        <dbReference type="PROSITE" id="PS51309"/>
    </source>
</evidence>
<keyword evidence="11" id="KW-1185">Reference proteome</keyword>
<gene>
    <name evidence="10" type="primary">Pabpc1</name>
    <name evidence="10" type="ORF">CHOACU_R06598</name>
</gene>
<dbReference type="Pfam" id="PF00658">
    <property type="entry name" value="MLLE"/>
    <property type="match status" value="1"/>
</dbReference>